<dbReference type="Gene3D" id="3.30.300.130">
    <property type="entry name" value="Fe-S cluster assembly (FSCA)"/>
    <property type="match status" value="1"/>
</dbReference>
<sequence>MLEVEKLSDLEKEVYQALKKVIDPELQVDIVDLGLIYGIKVIDKTCKIKMTLTIMGCPLSEWLNTEITKAAESAANINDCQIKLVWYPQWNQGMMSRVARMTLGIHG</sequence>
<dbReference type="Pfam" id="PF01883">
    <property type="entry name" value="FeS_assembly_P"/>
    <property type="match status" value="1"/>
</dbReference>
<evidence type="ECO:0000259" key="1">
    <source>
        <dbReference type="Pfam" id="PF01883"/>
    </source>
</evidence>
<protein>
    <submittedName>
        <fullName evidence="2">DUF59 domain-containing protein</fullName>
    </submittedName>
</protein>
<evidence type="ECO:0000313" key="3">
    <source>
        <dbReference type="Proteomes" id="UP000430466"/>
    </source>
</evidence>
<evidence type="ECO:0000313" key="2">
    <source>
        <dbReference type="EMBL" id="MPW14692.1"/>
    </source>
</evidence>
<dbReference type="SUPFAM" id="SSF117916">
    <property type="entry name" value="Fe-S cluster assembly (FSCA) domain-like"/>
    <property type="match status" value="1"/>
</dbReference>
<dbReference type="RefSeq" id="WP_152724154.1">
    <property type="nucleotide sequence ID" value="NZ_WHOE01000086.1"/>
</dbReference>
<dbReference type="InterPro" id="IPR002744">
    <property type="entry name" value="MIP18-like"/>
</dbReference>
<dbReference type="Proteomes" id="UP000430466">
    <property type="component" value="Unassembled WGS sequence"/>
</dbReference>
<dbReference type="EMBL" id="WHOE01000086">
    <property type="protein sequence ID" value="MPW14692.1"/>
    <property type="molecule type" value="Genomic_DNA"/>
</dbReference>
<feature type="domain" description="MIP18 family-like" evidence="1">
    <location>
        <begin position="11"/>
        <end position="83"/>
    </location>
</feature>
<dbReference type="PANTHER" id="PTHR42831:SF1">
    <property type="entry name" value="FE-S PROTEIN MATURATION AUXILIARY FACTOR YITW"/>
    <property type="match status" value="1"/>
</dbReference>
<organism evidence="2 3">
    <name type="scientific">Lactobacillus helveticus</name>
    <name type="common">Lactobacillus suntoryeus</name>
    <dbReference type="NCBI Taxonomy" id="1587"/>
    <lineage>
        <taxon>Bacteria</taxon>
        <taxon>Bacillati</taxon>
        <taxon>Bacillota</taxon>
        <taxon>Bacilli</taxon>
        <taxon>Lactobacillales</taxon>
        <taxon>Lactobacillaceae</taxon>
        <taxon>Lactobacillus</taxon>
    </lineage>
</organism>
<proteinExistence type="predicted"/>
<dbReference type="InterPro" id="IPR052339">
    <property type="entry name" value="Fe-S_Maturation_MIP18"/>
</dbReference>
<dbReference type="InterPro" id="IPR034904">
    <property type="entry name" value="FSCA_dom_sf"/>
</dbReference>
<comment type="caution">
    <text evidence="2">The sequence shown here is derived from an EMBL/GenBank/DDBJ whole genome shotgun (WGS) entry which is preliminary data.</text>
</comment>
<dbReference type="PANTHER" id="PTHR42831">
    <property type="entry name" value="FE-S PROTEIN MATURATION AUXILIARY FACTOR YITW"/>
    <property type="match status" value="1"/>
</dbReference>
<name>A0A6A7K290_LACHE</name>
<reference evidence="2 3" key="1">
    <citation type="submission" date="2019-10" db="EMBL/GenBank/DDBJ databases">
        <title>Draft genome sequences of Lactobacillus strains.</title>
        <authorList>
            <person name="Cho G.-S."/>
            <person name="Fagbemigun O."/>
            <person name="Brinks E."/>
            <person name="Franz C.M.A.P."/>
        </authorList>
    </citation>
    <scope>NUCLEOTIDE SEQUENCE [LARGE SCALE GENOMIC DNA]</scope>
    <source>
        <strain evidence="2 3">313</strain>
    </source>
</reference>
<dbReference type="AlphaFoldDB" id="A0A6A7K290"/>
<gene>
    <name evidence="2" type="ORF">GDZ32_07235</name>
</gene>
<accession>A0A6A7K290</accession>